<evidence type="ECO:0000313" key="2">
    <source>
        <dbReference type="EMBL" id="CAD8130816.1"/>
    </source>
</evidence>
<feature type="repeat" description="WD" evidence="1">
    <location>
        <begin position="130"/>
        <end position="161"/>
    </location>
</feature>
<keyword evidence="3" id="KW-1185">Reference proteome</keyword>
<keyword evidence="1" id="KW-0853">WD repeat</keyword>
<evidence type="ECO:0000256" key="1">
    <source>
        <dbReference type="PROSITE-ProRule" id="PRU00221"/>
    </source>
</evidence>
<organism evidence="2 3">
    <name type="scientific">Paramecium sonneborni</name>
    <dbReference type="NCBI Taxonomy" id="65129"/>
    <lineage>
        <taxon>Eukaryota</taxon>
        <taxon>Sar</taxon>
        <taxon>Alveolata</taxon>
        <taxon>Ciliophora</taxon>
        <taxon>Intramacronucleata</taxon>
        <taxon>Oligohymenophorea</taxon>
        <taxon>Peniculida</taxon>
        <taxon>Parameciidae</taxon>
        <taxon>Paramecium</taxon>
    </lineage>
</organism>
<dbReference type="InterPro" id="IPR001680">
    <property type="entry name" value="WD40_rpt"/>
</dbReference>
<dbReference type="PANTHER" id="PTHR19920:SF0">
    <property type="entry name" value="CYTOSOLIC IRON-SULFUR PROTEIN ASSEMBLY PROTEIN CIAO1-RELATED"/>
    <property type="match status" value="1"/>
</dbReference>
<reference evidence="2" key="1">
    <citation type="submission" date="2021-01" db="EMBL/GenBank/DDBJ databases">
        <authorList>
            <consortium name="Genoscope - CEA"/>
            <person name="William W."/>
        </authorList>
    </citation>
    <scope>NUCLEOTIDE SEQUENCE</scope>
</reference>
<dbReference type="Pfam" id="PF00400">
    <property type="entry name" value="WD40"/>
    <property type="match status" value="3"/>
</dbReference>
<dbReference type="GO" id="GO:0097361">
    <property type="term" value="C:cytosolic [4Fe-4S] assembly targeting complex"/>
    <property type="evidence" value="ECO:0007669"/>
    <property type="project" value="TreeGrafter"/>
</dbReference>
<dbReference type="AlphaFoldDB" id="A0A8S1RSG6"/>
<protein>
    <submittedName>
        <fullName evidence="2">Uncharacterized protein</fullName>
    </submittedName>
</protein>
<proteinExistence type="predicted"/>
<dbReference type="PANTHER" id="PTHR19920">
    <property type="entry name" value="WD40 PROTEIN CIAO1"/>
    <property type="match status" value="1"/>
</dbReference>
<evidence type="ECO:0000313" key="3">
    <source>
        <dbReference type="Proteomes" id="UP000692954"/>
    </source>
</evidence>
<dbReference type="GO" id="GO:0016226">
    <property type="term" value="P:iron-sulfur cluster assembly"/>
    <property type="evidence" value="ECO:0007669"/>
    <property type="project" value="TreeGrafter"/>
</dbReference>
<dbReference type="PROSITE" id="PS50082">
    <property type="entry name" value="WD_REPEATS_2"/>
    <property type="match status" value="1"/>
</dbReference>
<comment type="caution">
    <text evidence="2">The sequence shown here is derived from an EMBL/GenBank/DDBJ whole genome shotgun (WGS) entry which is preliminary data.</text>
</comment>
<sequence>MCFKIFLSNLPLQFKTKGNFIKSSQDYSLCEYILIFQKISLQKWMVNIFQSNSWTILKIQNVQIITINFKYQYQAVINLNLIFKIRVYKSLTVTCLKSSNLSNFCISKSEDNTLKIWRIVQDGLYYDQTLEGHQDSMICFCLNKTENIFTSGSMDTNIIEWYQNGQNKCQKGQTIVDCPKITLCMITGCIDHSISRWSLINEKWRCCRIDKAHNKSVNAISFINSSRFISGSWDSTIKIQDRQNTNQNYGQIATILTFSPVSNLKLIISYLLFHMYCSSQGKLLDIFKQTVSIKIFQETMANIQKESKFSEAQEFTQQRIDLKLESTMKIICENLQESFKQIYDLIEFSDKKYMSIINNKKNPAELSNFHLEILVQMLEGKNKCNQWNAEKNFNLIKLQKLKNALGSEIKAFNEKIFFQMKEILSEEFQLNLYIKAEKEAQIKADQEAKERYIRGKFNIQKNNFLFYQKPNYIIELLIIFKQMSKYQFLEGELQISFLKKGQTFGD</sequence>
<gene>
    <name evidence="2" type="ORF">PSON_ATCC_30995.1.T3330008</name>
</gene>
<accession>A0A8S1RSG6</accession>
<dbReference type="OrthoDB" id="2013972at2759"/>
<dbReference type="SMART" id="SM00320">
    <property type="entry name" value="WD40"/>
    <property type="match status" value="3"/>
</dbReference>
<dbReference type="EMBL" id="CAJJDN010000333">
    <property type="protein sequence ID" value="CAD8130816.1"/>
    <property type="molecule type" value="Genomic_DNA"/>
</dbReference>
<name>A0A8S1RSG6_9CILI</name>
<dbReference type="Proteomes" id="UP000692954">
    <property type="component" value="Unassembled WGS sequence"/>
</dbReference>